<sequence length="73" mass="8201">MCCQWNNCAPIFDLKSQGHEHNESGNTAARFFLGLVLRLAILGIGKECENVENRKKKETNVLTQHTSQLINST</sequence>
<reference evidence="1" key="1">
    <citation type="submission" date="2021-06" db="EMBL/GenBank/DDBJ databases">
        <authorList>
            <person name="Kallberg Y."/>
            <person name="Tangrot J."/>
            <person name="Rosling A."/>
        </authorList>
    </citation>
    <scope>NUCLEOTIDE SEQUENCE</scope>
    <source>
        <strain evidence="1">CL356</strain>
    </source>
</reference>
<name>A0ACA9KUQ5_9GLOM</name>
<dbReference type="Proteomes" id="UP000789525">
    <property type="component" value="Unassembled WGS sequence"/>
</dbReference>
<protein>
    <submittedName>
        <fullName evidence="1">4237_t:CDS:1</fullName>
    </submittedName>
</protein>
<keyword evidence="2" id="KW-1185">Reference proteome</keyword>
<comment type="caution">
    <text evidence="1">The sequence shown here is derived from an EMBL/GenBank/DDBJ whole genome shotgun (WGS) entry which is preliminary data.</text>
</comment>
<dbReference type="EMBL" id="CAJVPT010003346">
    <property type="protein sequence ID" value="CAG8494551.1"/>
    <property type="molecule type" value="Genomic_DNA"/>
</dbReference>
<gene>
    <name evidence="1" type="ORF">ACOLOM_LOCUS2523</name>
</gene>
<evidence type="ECO:0000313" key="2">
    <source>
        <dbReference type="Proteomes" id="UP000789525"/>
    </source>
</evidence>
<accession>A0ACA9KUQ5</accession>
<proteinExistence type="predicted"/>
<organism evidence="1 2">
    <name type="scientific">Acaulospora colombiana</name>
    <dbReference type="NCBI Taxonomy" id="27376"/>
    <lineage>
        <taxon>Eukaryota</taxon>
        <taxon>Fungi</taxon>
        <taxon>Fungi incertae sedis</taxon>
        <taxon>Mucoromycota</taxon>
        <taxon>Glomeromycotina</taxon>
        <taxon>Glomeromycetes</taxon>
        <taxon>Diversisporales</taxon>
        <taxon>Acaulosporaceae</taxon>
        <taxon>Acaulospora</taxon>
    </lineage>
</organism>
<evidence type="ECO:0000313" key="1">
    <source>
        <dbReference type="EMBL" id="CAG8494551.1"/>
    </source>
</evidence>